<dbReference type="AlphaFoldDB" id="A0A2G9G239"/>
<comment type="caution">
    <text evidence="6">The sequence shown here is derived from an EMBL/GenBank/DDBJ whole genome shotgun (WGS) entry which is preliminary data.</text>
</comment>
<comment type="cofactor">
    <cofactor evidence="1">
        <name>Mg(2+)</name>
        <dbReference type="ChEBI" id="CHEBI:18420"/>
    </cofactor>
</comment>
<evidence type="ECO:0000313" key="6">
    <source>
        <dbReference type="EMBL" id="PIM99385.1"/>
    </source>
</evidence>
<dbReference type="Pfam" id="PF01397">
    <property type="entry name" value="Terpene_synth"/>
    <property type="match status" value="1"/>
</dbReference>
<reference evidence="7" key="1">
    <citation type="journal article" date="2018" name="Gigascience">
        <title>Genome assembly of the Pink Ipe (Handroanthus impetiginosus, Bignoniaceae), a highly valued, ecologically keystone Neotropical timber forest tree.</title>
        <authorList>
            <person name="Silva-Junior O.B."/>
            <person name="Grattapaglia D."/>
            <person name="Novaes E."/>
            <person name="Collevatti R.G."/>
        </authorList>
    </citation>
    <scope>NUCLEOTIDE SEQUENCE [LARGE SCALE GENOMIC DNA]</scope>
    <source>
        <strain evidence="7">cv. UFG-1</strain>
    </source>
</reference>
<dbReference type="SUPFAM" id="SSF48239">
    <property type="entry name" value="Terpenoid cyclases/Protein prenyltransferases"/>
    <property type="match status" value="1"/>
</dbReference>
<feature type="domain" description="Terpene synthase N-terminal" evidence="4">
    <location>
        <begin position="3"/>
        <end position="72"/>
    </location>
</feature>
<sequence length="423" mass="49307">MCFPSLQNEKGDFKASLGDDTKGLLQLYEASFLLTGSESSLELTREFTTNLLQEKLNNIDNDNLSLLVHRALELPRHCMLLRANIRWFLDAYGRRPNMNPTLFELAKLDFNIFQANVQQELKHISRWWKETGFVEKLPFSRDRVVESYLWTTGIEPLEQGHERILATKIIMLGIVLDDIFDVYATLEELQLFCDVIQRWDLESIEKLRVYRQIFFVALNNNVNEIAYHILKQQGVVSKKNVWIDLCEAFMKEAIWYNNGVQPSLEEYLNNAWISVAIPTFLYQVYFLVTNPREKEAIKYLDEYHNIIRWSTMITRLADDVATAGDELERGDVSQSIQCYMNEIGASDQEARKAMRLLIWEAWKNLNTDRISSSCPFREIFIQNVVNLARVGQSMYQYGDGFGCQHSETKNKDRIMSMLFDPIA</sequence>
<dbReference type="STRING" id="429701.A0A2G9G239"/>
<gene>
    <name evidence="6" type="ORF">CDL12_28125</name>
</gene>
<dbReference type="CDD" id="cd00684">
    <property type="entry name" value="Terpene_cyclase_plant_C1"/>
    <property type="match status" value="1"/>
</dbReference>
<dbReference type="InterPro" id="IPR001906">
    <property type="entry name" value="Terpene_synth_N"/>
</dbReference>
<dbReference type="GO" id="GO:0000287">
    <property type="term" value="F:magnesium ion binding"/>
    <property type="evidence" value="ECO:0007669"/>
    <property type="project" value="InterPro"/>
</dbReference>
<dbReference type="SFLD" id="SFLDG01019">
    <property type="entry name" value="Terpene_Cyclase_Like_1_C_Termi"/>
    <property type="match status" value="1"/>
</dbReference>
<dbReference type="InterPro" id="IPR008930">
    <property type="entry name" value="Terpenoid_cyclase/PrenylTrfase"/>
</dbReference>
<dbReference type="InterPro" id="IPR008949">
    <property type="entry name" value="Isoprenoid_synthase_dom_sf"/>
</dbReference>
<dbReference type="InterPro" id="IPR036965">
    <property type="entry name" value="Terpene_synth_N_sf"/>
</dbReference>
<feature type="domain" description="Terpene synthase metal-binding" evidence="5">
    <location>
        <begin position="129"/>
        <end position="363"/>
    </location>
</feature>
<dbReference type="OrthoDB" id="1936865at2759"/>
<keyword evidence="7" id="KW-1185">Reference proteome</keyword>
<dbReference type="EC" id="4.2.3.15" evidence="6"/>
<organism evidence="6 7">
    <name type="scientific">Handroanthus impetiginosus</name>
    <dbReference type="NCBI Taxonomy" id="429701"/>
    <lineage>
        <taxon>Eukaryota</taxon>
        <taxon>Viridiplantae</taxon>
        <taxon>Streptophyta</taxon>
        <taxon>Embryophyta</taxon>
        <taxon>Tracheophyta</taxon>
        <taxon>Spermatophyta</taxon>
        <taxon>Magnoliopsida</taxon>
        <taxon>eudicotyledons</taxon>
        <taxon>Gunneridae</taxon>
        <taxon>Pentapetalae</taxon>
        <taxon>asterids</taxon>
        <taxon>lamiids</taxon>
        <taxon>Lamiales</taxon>
        <taxon>Bignoniaceae</taxon>
        <taxon>Crescentiina</taxon>
        <taxon>Tabebuia alliance</taxon>
        <taxon>Handroanthus</taxon>
    </lineage>
</organism>
<dbReference type="InterPro" id="IPR044814">
    <property type="entry name" value="Terpene_cyclase_plant_C1"/>
</dbReference>
<dbReference type="GO" id="GO:0016102">
    <property type="term" value="P:diterpenoid biosynthetic process"/>
    <property type="evidence" value="ECO:0007669"/>
    <property type="project" value="InterPro"/>
</dbReference>
<dbReference type="PANTHER" id="PTHR31225">
    <property type="entry name" value="OS04G0344100 PROTEIN-RELATED"/>
    <property type="match status" value="1"/>
</dbReference>
<accession>A0A2G9G239</accession>
<dbReference type="Gene3D" id="1.50.10.130">
    <property type="entry name" value="Terpene synthase, N-terminal domain"/>
    <property type="match status" value="1"/>
</dbReference>
<dbReference type="Pfam" id="PF03936">
    <property type="entry name" value="Terpene_synth_C"/>
    <property type="match status" value="1"/>
</dbReference>
<evidence type="ECO:0000313" key="7">
    <source>
        <dbReference type="Proteomes" id="UP000231279"/>
    </source>
</evidence>
<keyword evidence="3" id="KW-0460">Magnesium</keyword>
<dbReference type="PANTHER" id="PTHR31225:SF9">
    <property type="entry name" value="TERPENE SYNTHASE 10"/>
    <property type="match status" value="1"/>
</dbReference>
<evidence type="ECO:0000256" key="2">
    <source>
        <dbReference type="ARBA" id="ARBA00022723"/>
    </source>
</evidence>
<dbReference type="GO" id="GO:0050551">
    <property type="term" value="F:myrcene synthase activity"/>
    <property type="evidence" value="ECO:0007669"/>
    <property type="project" value="UniProtKB-EC"/>
</dbReference>
<dbReference type="Gene3D" id="1.10.600.10">
    <property type="entry name" value="Farnesyl Diphosphate Synthase"/>
    <property type="match status" value="1"/>
</dbReference>
<protein>
    <submittedName>
        <fullName evidence="6">Myrcene synthase</fullName>
        <ecNumber evidence="6">4.2.3.15</ecNumber>
    </submittedName>
</protein>
<proteinExistence type="predicted"/>
<dbReference type="SUPFAM" id="SSF48576">
    <property type="entry name" value="Terpenoid synthases"/>
    <property type="match status" value="1"/>
</dbReference>
<dbReference type="Proteomes" id="UP000231279">
    <property type="component" value="Unassembled WGS sequence"/>
</dbReference>
<dbReference type="SFLD" id="SFLDS00005">
    <property type="entry name" value="Isoprenoid_Synthase_Type_I"/>
    <property type="match status" value="1"/>
</dbReference>
<dbReference type="InterPro" id="IPR050148">
    <property type="entry name" value="Terpene_synthase-like"/>
</dbReference>
<dbReference type="InterPro" id="IPR034741">
    <property type="entry name" value="Terpene_cyclase-like_1_C"/>
</dbReference>
<dbReference type="FunFam" id="1.10.600.10:FF:000007">
    <property type="entry name" value="Isoprene synthase, chloroplastic"/>
    <property type="match status" value="1"/>
</dbReference>
<dbReference type="EMBL" id="NKXS01007622">
    <property type="protein sequence ID" value="PIM99385.1"/>
    <property type="molecule type" value="Genomic_DNA"/>
</dbReference>
<evidence type="ECO:0000259" key="4">
    <source>
        <dbReference type="Pfam" id="PF01397"/>
    </source>
</evidence>
<keyword evidence="2" id="KW-0479">Metal-binding</keyword>
<evidence type="ECO:0000259" key="5">
    <source>
        <dbReference type="Pfam" id="PF03936"/>
    </source>
</evidence>
<name>A0A2G9G239_9LAMI</name>
<evidence type="ECO:0000256" key="1">
    <source>
        <dbReference type="ARBA" id="ARBA00001946"/>
    </source>
</evidence>
<dbReference type="InterPro" id="IPR005630">
    <property type="entry name" value="Terpene_synthase_metal-bd"/>
</dbReference>
<evidence type="ECO:0000256" key="3">
    <source>
        <dbReference type="ARBA" id="ARBA00022842"/>
    </source>
</evidence>
<keyword evidence="6" id="KW-0456">Lyase</keyword>